<evidence type="ECO:0000256" key="3">
    <source>
        <dbReference type="ARBA" id="ARBA00023125"/>
    </source>
</evidence>
<dbReference type="Proteomes" id="UP001177140">
    <property type="component" value="Unassembled WGS sequence"/>
</dbReference>
<reference evidence="6" key="1">
    <citation type="submission" date="2022-03" db="EMBL/GenBank/DDBJ databases">
        <title>A functionally conserved STORR gene fusion in Papaver species that diverged 16.8 million years ago.</title>
        <authorList>
            <person name="Catania T."/>
        </authorList>
    </citation>
    <scope>NUCLEOTIDE SEQUENCE</scope>
    <source>
        <strain evidence="6">S-191538</strain>
    </source>
</reference>
<keyword evidence="3" id="KW-0238">DNA-binding</keyword>
<gene>
    <name evidence="6" type="ORF">MKW94_023308</name>
</gene>
<organism evidence="6 7">
    <name type="scientific">Papaver nudicaule</name>
    <name type="common">Iceland poppy</name>
    <dbReference type="NCBI Taxonomy" id="74823"/>
    <lineage>
        <taxon>Eukaryota</taxon>
        <taxon>Viridiplantae</taxon>
        <taxon>Streptophyta</taxon>
        <taxon>Embryophyta</taxon>
        <taxon>Tracheophyta</taxon>
        <taxon>Spermatophyta</taxon>
        <taxon>Magnoliopsida</taxon>
        <taxon>Ranunculales</taxon>
        <taxon>Papaveraceae</taxon>
        <taxon>Papaveroideae</taxon>
        <taxon>Papaver</taxon>
    </lineage>
</organism>
<dbReference type="EMBL" id="JAJJMA010084225">
    <property type="protein sequence ID" value="MCL7028875.1"/>
    <property type="molecule type" value="Genomic_DNA"/>
</dbReference>
<dbReference type="CDD" id="cd10017">
    <property type="entry name" value="B3_DNA"/>
    <property type="match status" value="1"/>
</dbReference>
<evidence type="ECO:0008006" key="8">
    <source>
        <dbReference type="Google" id="ProtNLM"/>
    </source>
</evidence>
<dbReference type="SUPFAM" id="SSF101936">
    <property type="entry name" value="DNA-binding pseudobarrel domain"/>
    <property type="match status" value="1"/>
</dbReference>
<evidence type="ECO:0000256" key="1">
    <source>
        <dbReference type="ARBA" id="ARBA00004123"/>
    </source>
</evidence>
<dbReference type="GO" id="GO:0005634">
    <property type="term" value="C:nucleus"/>
    <property type="evidence" value="ECO:0007669"/>
    <property type="project" value="UniProtKB-SubCell"/>
</dbReference>
<comment type="caution">
    <text evidence="6">The sequence shown here is derived from an EMBL/GenBank/DDBJ whole genome shotgun (WGS) entry which is preliminary data.</text>
</comment>
<comment type="subcellular location">
    <subcellularLocation>
        <location evidence="1">Nucleus</location>
    </subcellularLocation>
</comment>
<protein>
    <recommendedName>
        <fullName evidence="8">TF-B3 domain-containing protein</fullName>
    </recommendedName>
</protein>
<evidence type="ECO:0000256" key="5">
    <source>
        <dbReference type="ARBA" id="ARBA00023242"/>
    </source>
</evidence>
<dbReference type="InterPro" id="IPR003340">
    <property type="entry name" value="B3_DNA-bd"/>
</dbReference>
<evidence type="ECO:0000256" key="4">
    <source>
        <dbReference type="ARBA" id="ARBA00023163"/>
    </source>
</evidence>
<keyword evidence="7" id="KW-1185">Reference proteome</keyword>
<evidence type="ECO:0000313" key="6">
    <source>
        <dbReference type="EMBL" id="MCL7028875.1"/>
    </source>
</evidence>
<dbReference type="AlphaFoldDB" id="A0AA41S5H9"/>
<dbReference type="Gene3D" id="2.40.330.10">
    <property type="entry name" value="DNA-binding pseudobarrel domain"/>
    <property type="match status" value="1"/>
</dbReference>
<accession>A0AA41S5H9</accession>
<name>A0AA41S5H9_PAPNU</name>
<sequence>MDRQGARTNKGRDNEDVEKFQMVHFFTILSENFRSQLVFPERLVKNCLREELSDISIILYLGKGWEIFVKDHNLKENDLLFLKYKIRGKKVHILSGIAKNEGCHTSNGLNGRKRRVEREPSMEIVEPTTFSRCVKNVNFTISSFYFIINTHMKALRFTHKIRFPEPMAIQNITKEASRTWISLITFCRNDEAIVLPRHRLIAIV</sequence>
<dbReference type="InterPro" id="IPR015300">
    <property type="entry name" value="DNA-bd_pseudobarrel_sf"/>
</dbReference>
<evidence type="ECO:0000313" key="7">
    <source>
        <dbReference type="Proteomes" id="UP001177140"/>
    </source>
</evidence>
<proteinExistence type="predicted"/>
<keyword evidence="5" id="KW-0539">Nucleus</keyword>
<dbReference type="GO" id="GO:0003677">
    <property type="term" value="F:DNA binding"/>
    <property type="evidence" value="ECO:0007669"/>
    <property type="project" value="UniProtKB-KW"/>
</dbReference>
<keyword evidence="4" id="KW-0804">Transcription</keyword>
<evidence type="ECO:0000256" key="2">
    <source>
        <dbReference type="ARBA" id="ARBA00023015"/>
    </source>
</evidence>
<keyword evidence="2" id="KW-0805">Transcription regulation</keyword>